<name>A0A5C3PFY3_9APHY</name>
<sequence>MLTTTFHDAQRSESPFTFSLPLPAIAPPTRDPKLQPASSSSGQRGAPAHRLTTLNADVQNHIMSALSTANLSALMRTCRHLSEAALLPLCARSYAQLDSPARLASFHQFLRINSGPSSRTTYIKALWLDVPYEPSHSNEESNLCLGILRHCRNVRRLRLSSNFSDIEPTLLFHVIATSLPALEELNLFVMPDVTEKAIHKLVGLPLHKLRLTGNLFCVPDALSAIAPLAATLVELDQISFRHLRPPPGGSFPGVKKLGVQFHDAHTFVETLTSTFPGTTHLTLLMSDTAIAPAVALGLRDPNRQRWKEVPPTVWRSLKAVWATNLPELHACGLVRHTAHLSVPFDFHTTSTHMSMLLDIVADMRPNSLEARIDVVSFVNRLPSVHFVETLEATLLSSARVTLRFGTFGEKSYDGATAHLMDAVENHLPKNGSLTHLLLRHVAYSGKAVQPEPARISALAKASKAMRWIGIEVDGVLRCWEVIRPQSTDDTAQETVLVEMSEHAGRRVLASEQMDEFQEK</sequence>
<dbReference type="SUPFAM" id="SSF52047">
    <property type="entry name" value="RNI-like"/>
    <property type="match status" value="1"/>
</dbReference>
<dbReference type="EMBL" id="ML211151">
    <property type="protein sequence ID" value="TFK87488.1"/>
    <property type="molecule type" value="Genomic_DNA"/>
</dbReference>
<proteinExistence type="predicted"/>
<evidence type="ECO:0008006" key="4">
    <source>
        <dbReference type="Google" id="ProtNLM"/>
    </source>
</evidence>
<feature type="compositionally biased region" description="Polar residues" evidence="1">
    <location>
        <begin position="1"/>
        <end position="17"/>
    </location>
</feature>
<dbReference type="InParanoid" id="A0A5C3PFY3"/>
<protein>
    <recommendedName>
        <fullName evidence="4">F-box domain-containing protein</fullName>
    </recommendedName>
</protein>
<evidence type="ECO:0000313" key="2">
    <source>
        <dbReference type="EMBL" id="TFK87488.1"/>
    </source>
</evidence>
<evidence type="ECO:0000256" key="1">
    <source>
        <dbReference type="SAM" id="MobiDB-lite"/>
    </source>
</evidence>
<accession>A0A5C3PFY3</accession>
<evidence type="ECO:0000313" key="3">
    <source>
        <dbReference type="Proteomes" id="UP000308197"/>
    </source>
</evidence>
<dbReference type="Gene3D" id="3.80.10.10">
    <property type="entry name" value="Ribonuclease Inhibitor"/>
    <property type="match status" value="1"/>
</dbReference>
<gene>
    <name evidence="2" type="ORF">K466DRAFT_586343</name>
</gene>
<dbReference type="Proteomes" id="UP000308197">
    <property type="component" value="Unassembled WGS sequence"/>
</dbReference>
<dbReference type="InterPro" id="IPR032675">
    <property type="entry name" value="LRR_dom_sf"/>
</dbReference>
<dbReference type="AlphaFoldDB" id="A0A5C3PFY3"/>
<reference evidence="2 3" key="1">
    <citation type="journal article" date="2019" name="Nat. Ecol. Evol.">
        <title>Megaphylogeny resolves global patterns of mushroom evolution.</title>
        <authorList>
            <person name="Varga T."/>
            <person name="Krizsan K."/>
            <person name="Foldi C."/>
            <person name="Dima B."/>
            <person name="Sanchez-Garcia M."/>
            <person name="Sanchez-Ramirez S."/>
            <person name="Szollosi G.J."/>
            <person name="Szarkandi J.G."/>
            <person name="Papp V."/>
            <person name="Albert L."/>
            <person name="Andreopoulos W."/>
            <person name="Angelini C."/>
            <person name="Antonin V."/>
            <person name="Barry K.W."/>
            <person name="Bougher N.L."/>
            <person name="Buchanan P."/>
            <person name="Buyck B."/>
            <person name="Bense V."/>
            <person name="Catcheside P."/>
            <person name="Chovatia M."/>
            <person name="Cooper J."/>
            <person name="Damon W."/>
            <person name="Desjardin D."/>
            <person name="Finy P."/>
            <person name="Geml J."/>
            <person name="Haridas S."/>
            <person name="Hughes K."/>
            <person name="Justo A."/>
            <person name="Karasinski D."/>
            <person name="Kautmanova I."/>
            <person name="Kiss B."/>
            <person name="Kocsube S."/>
            <person name="Kotiranta H."/>
            <person name="LaButti K.M."/>
            <person name="Lechner B.E."/>
            <person name="Liimatainen K."/>
            <person name="Lipzen A."/>
            <person name="Lukacs Z."/>
            <person name="Mihaltcheva S."/>
            <person name="Morgado L.N."/>
            <person name="Niskanen T."/>
            <person name="Noordeloos M.E."/>
            <person name="Ohm R.A."/>
            <person name="Ortiz-Santana B."/>
            <person name="Ovrebo C."/>
            <person name="Racz N."/>
            <person name="Riley R."/>
            <person name="Savchenko A."/>
            <person name="Shiryaev A."/>
            <person name="Soop K."/>
            <person name="Spirin V."/>
            <person name="Szebenyi C."/>
            <person name="Tomsovsky M."/>
            <person name="Tulloss R.E."/>
            <person name="Uehling J."/>
            <person name="Grigoriev I.V."/>
            <person name="Vagvolgyi C."/>
            <person name="Papp T."/>
            <person name="Martin F.M."/>
            <person name="Miettinen O."/>
            <person name="Hibbett D.S."/>
            <person name="Nagy L.G."/>
        </authorList>
    </citation>
    <scope>NUCLEOTIDE SEQUENCE [LARGE SCALE GENOMIC DNA]</scope>
    <source>
        <strain evidence="2 3">HHB13444</strain>
    </source>
</reference>
<organism evidence="2 3">
    <name type="scientific">Polyporus arcularius HHB13444</name>
    <dbReference type="NCBI Taxonomy" id="1314778"/>
    <lineage>
        <taxon>Eukaryota</taxon>
        <taxon>Fungi</taxon>
        <taxon>Dikarya</taxon>
        <taxon>Basidiomycota</taxon>
        <taxon>Agaricomycotina</taxon>
        <taxon>Agaricomycetes</taxon>
        <taxon>Polyporales</taxon>
        <taxon>Polyporaceae</taxon>
        <taxon>Polyporus</taxon>
    </lineage>
</organism>
<feature type="region of interest" description="Disordered" evidence="1">
    <location>
        <begin position="1"/>
        <end position="48"/>
    </location>
</feature>
<keyword evidence="3" id="KW-1185">Reference proteome</keyword>